<keyword evidence="4" id="KW-1185">Reference proteome</keyword>
<name>A0A4P8EE48_9RHOB</name>
<protein>
    <recommendedName>
        <fullName evidence="5">D-galactarate dehydratase</fullName>
    </recommendedName>
</protein>
<evidence type="ECO:0008006" key="5">
    <source>
        <dbReference type="Google" id="ProtNLM"/>
    </source>
</evidence>
<proteinExistence type="predicted"/>
<dbReference type="Proteomes" id="UP000298631">
    <property type="component" value="Chromosome"/>
</dbReference>
<feature type="chain" id="PRO_5020859676" description="D-galactarate dehydratase" evidence="2">
    <location>
        <begin position="20"/>
        <end position="159"/>
    </location>
</feature>
<evidence type="ECO:0000313" key="4">
    <source>
        <dbReference type="Proteomes" id="UP000298631"/>
    </source>
</evidence>
<dbReference type="RefSeq" id="WP_137192560.1">
    <property type="nucleotide sequence ID" value="NZ_CP039964.1"/>
</dbReference>
<keyword evidence="2" id="KW-0732">Signal</keyword>
<dbReference type="KEGG" id="pseb:EOK75_03290"/>
<feature type="signal peptide" evidence="2">
    <location>
        <begin position="1"/>
        <end position="19"/>
    </location>
</feature>
<gene>
    <name evidence="3" type="ORF">EOK75_03290</name>
</gene>
<feature type="region of interest" description="Disordered" evidence="1">
    <location>
        <begin position="27"/>
        <end position="54"/>
    </location>
</feature>
<evidence type="ECO:0000256" key="2">
    <source>
        <dbReference type="SAM" id="SignalP"/>
    </source>
</evidence>
<dbReference type="OrthoDB" id="7871639at2"/>
<evidence type="ECO:0000256" key="1">
    <source>
        <dbReference type="SAM" id="MobiDB-lite"/>
    </source>
</evidence>
<organism evidence="3 4">
    <name type="scientific">Pseudorhodobacter turbinis</name>
    <dbReference type="NCBI Taxonomy" id="2500533"/>
    <lineage>
        <taxon>Bacteria</taxon>
        <taxon>Pseudomonadati</taxon>
        <taxon>Pseudomonadota</taxon>
        <taxon>Alphaproteobacteria</taxon>
        <taxon>Rhodobacterales</taxon>
        <taxon>Paracoccaceae</taxon>
        <taxon>Pseudorhodobacter</taxon>
    </lineage>
</organism>
<dbReference type="PROSITE" id="PS51257">
    <property type="entry name" value="PROKAR_LIPOPROTEIN"/>
    <property type="match status" value="1"/>
</dbReference>
<dbReference type="EMBL" id="CP039964">
    <property type="protein sequence ID" value="QCO54893.1"/>
    <property type="molecule type" value="Genomic_DNA"/>
</dbReference>
<dbReference type="AlphaFoldDB" id="A0A4P8EE48"/>
<feature type="compositionally biased region" description="Polar residues" evidence="1">
    <location>
        <begin position="28"/>
        <end position="39"/>
    </location>
</feature>
<evidence type="ECO:0000313" key="3">
    <source>
        <dbReference type="EMBL" id="QCO54893.1"/>
    </source>
</evidence>
<reference evidence="3 4" key="1">
    <citation type="submission" date="2019-05" db="EMBL/GenBank/DDBJ databases">
        <title>Pseudorhodobacter turbinis sp. nov., isolated from the gut of the Korean turban shell.</title>
        <authorList>
            <person name="Jeong Y.-S."/>
            <person name="Kang W.-R."/>
            <person name="Bae J.-W."/>
        </authorList>
    </citation>
    <scope>NUCLEOTIDE SEQUENCE [LARGE SCALE GENOMIC DNA]</scope>
    <source>
        <strain evidence="3 4">S12M18</strain>
    </source>
</reference>
<accession>A0A4P8EE48</accession>
<sequence length="159" mass="15806">MKHISAALIPALLVLSACASLPFGKADQGQNSAAATEQRPQARPLSQGVTAPPQGARTAAALDTTTAAQKAAVLAPAKSVGEQALGKTAVGLGNVTEPGFWLRSALVTSPGAGRVVTAGGASIAVDLIPGEGAAQLSLAAFRALNLSLTDLPEVTIYAQ</sequence>